<evidence type="ECO:0000313" key="1">
    <source>
        <dbReference type="EMBL" id="BBY60655.1"/>
    </source>
</evidence>
<keyword evidence="2" id="KW-1185">Reference proteome</keyword>
<dbReference type="EMBL" id="AP022595">
    <property type="protein sequence ID" value="BBY60655.1"/>
    <property type="molecule type" value="Genomic_DNA"/>
</dbReference>
<dbReference type="KEGG" id="msar:MSAR_37910"/>
<proteinExistence type="predicted"/>
<dbReference type="Proteomes" id="UP000466445">
    <property type="component" value="Chromosome"/>
</dbReference>
<evidence type="ECO:0000313" key="2">
    <source>
        <dbReference type="Proteomes" id="UP000466445"/>
    </source>
</evidence>
<reference evidence="1 2" key="1">
    <citation type="journal article" date="2019" name="Emerg. Microbes Infect.">
        <title>Comprehensive subspecies identification of 175 nontuberculous mycobacteria species based on 7547 genomic profiles.</title>
        <authorList>
            <person name="Matsumoto Y."/>
            <person name="Kinjo T."/>
            <person name="Motooka D."/>
            <person name="Nabeya D."/>
            <person name="Jung N."/>
            <person name="Uechi K."/>
            <person name="Horii T."/>
            <person name="Iida T."/>
            <person name="Fujita J."/>
            <person name="Nakamura S."/>
        </authorList>
    </citation>
    <scope>NUCLEOTIDE SEQUENCE [LARGE SCALE GENOMIC DNA]</scope>
    <source>
        <strain evidence="1 2">JCM 30395</strain>
    </source>
</reference>
<sequence length="55" mass="5870">MAWATIRPAPLAELVRPARSRIPAITGTEPAVLIVVASGDSPLRRICVPAILVWP</sequence>
<accession>A0A7I7SXB2</accession>
<gene>
    <name evidence="1" type="ORF">MSAR_37910</name>
</gene>
<protein>
    <submittedName>
        <fullName evidence="1">Uncharacterized protein</fullName>
    </submittedName>
</protein>
<name>A0A7I7SXB2_9MYCO</name>
<organism evidence="1 2">
    <name type="scientific">Mycolicibacterium sarraceniae</name>
    <dbReference type="NCBI Taxonomy" id="1534348"/>
    <lineage>
        <taxon>Bacteria</taxon>
        <taxon>Bacillati</taxon>
        <taxon>Actinomycetota</taxon>
        <taxon>Actinomycetes</taxon>
        <taxon>Mycobacteriales</taxon>
        <taxon>Mycobacteriaceae</taxon>
        <taxon>Mycolicibacterium</taxon>
    </lineage>
</organism>
<dbReference type="AlphaFoldDB" id="A0A7I7SXB2"/>